<keyword evidence="8" id="KW-1185">Reference proteome</keyword>
<feature type="transmembrane region" description="Helical" evidence="6">
    <location>
        <begin position="497"/>
        <end position="516"/>
    </location>
</feature>
<keyword evidence="5 6" id="KW-0472">Membrane</keyword>
<gene>
    <name evidence="7" type="ORF">JOD01_001326</name>
</gene>
<keyword evidence="3 6" id="KW-0812">Transmembrane</keyword>
<sequence length="545" mass="58347">MSKDSLVKGTAILAIAALITRFIGVFQRVPLVHLLGNDGMSSYTIAFNLYSSLLIVATAGLPSALSKTVAEKLSQNQRQEAFRFFQAAVLFSLAIGVVMCILLFLLAPGYAAASGDPRAALATRAIAPAILLFPLIAVLRGFSQGNQFMLSNGVSQVVEQIFRLVASIGLAFLLIGYGTDWAAAGATFGGVVGGVAALLVMLYYTRKLLAETRLKADFPVGNAASSDRKGFLALYKTLFRVSIPIVIYSMAVTLIYNIDSSTIIPLLSEQIGLQTARELNGILGGQAQPLAGLPIILAIALSQSIVPIISGAHAKGDVAEVKQQSSRVFQLALLTGLPIVLLISIGARPISGFLFNYGGTAIGEQYAPSIIAFVTISSLFQIMMQTSGAILMGMGRMNVLIGSVAAGISVKLLGNYLLSPEWGIYGILASTTLCFVVMWLINLVILKKQAAFAIFRPKRWFKLVFVTAVIILLGVGLETAAHYQLHPFAQEKLNQGLNAVVVCGFVLVAYMLLLAATRMIGRQELAQLPGPFRKWFRQSKQTRRG</sequence>
<organism evidence="7 8">
    <name type="scientific">Brevibacillus fulvus</name>
    <dbReference type="NCBI Taxonomy" id="1125967"/>
    <lineage>
        <taxon>Bacteria</taxon>
        <taxon>Bacillati</taxon>
        <taxon>Bacillota</taxon>
        <taxon>Bacilli</taxon>
        <taxon>Bacillales</taxon>
        <taxon>Paenibacillaceae</taxon>
        <taxon>Brevibacillus</taxon>
    </lineage>
</organism>
<dbReference type="InterPro" id="IPR024923">
    <property type="entry name" value="PG_synth_SpoVB"/>
</dbReference>
<evidence type="ECO:0000313" key="7">
    <source>
        <dbReference type="EMBL" id="MBM7589726.1"/>
    </source>
</evidence>
<dbReference type="PANTHER" id="PTHR30250:SF21">
    <property type="entry name" value="LIPID II FLIPPASE MURJ"/>
    <property type="match status" value="1"/>
</dbReference>
<feature type="transmembrane region" description="Helical" evidence="6">
    <location>
        <begin position="331"/>
        <end position="350"/>
    </location>
</feature>
<dbReference type="PIRSF" id="PIRSF038958">
    <property type="entry name" value="PG_synth_SpoVB"/>
    <property type="match status" value="1"/>
</dbReference>
<comment type="caution">
    <text evidence="7">The sequence shown here is derived from an EMBL/GenBank/DDBJ whole genome shotgun (WGS) entry which is preliminary data.</text>
</comment>
<feature type="transmembrane region" description="Helical" evidence="6">
    <location>
        <begin position="43"/>
        <end position="64"/>
    </location>
</feature>
<evidence type="ECO:0000256" key="4">
    <source>
        <dbReference type="ARBA" id="ARBA00022989"/>
    </source>
</evidence>
<keyword evidence="2" id="KW-1003">Cell membrane</keyword>
<keyword evidence="4 6" id="KW-1133">Transmembrane helix</keyword>
<dbReference type="Proteomes" id="UP000717624">
    <property type="component" value="Unassembled WGS sequence"/>
</dbReference>
<feature type="transmembrane region" description="Helical" evidence="6">
    <location>
        <begin position="160"/>
        <end position="177"/>
    </location>
</feature>
<protein>
    <submittedName>
        <fullName evidence="7">Stage V sporulation protein B</fullName>
    </submittedName>
</protein>
<evidence type="ECO:0000313" key="8">
    <source>
        <dbReference type="Proteomes" id="UP000717624"/>
    </source>
</evidence>
<proteinExistence type="predicted"/>
<dbReference type="CDD" id="cd13124">
    <property type="entry name" value="MATE_SpoVB_like"/>
    <property type="match status" value="1"/>
</dbReference>
<feature type="transmembrane region" description="Helical" evidence="6">
    <location>
        <begin position="290"/>
        <end position="310"/>
    </location>
</feature>
<feature type="transmembrane region" description="Helical" evidence="6">
    <location>
        <begin position="399"/>
        <end position="418"/>
    </location>
</feature>
<evidence type="ECO:0000256" key="3">
    <source>
        <dbReference type="ARBA" id="ARBA00022692"/>
    </source>
</evidence>
<reference evidence="7" key="1">
    <citation type="submission" date="2021-01" db="EMBL/GenBank/DDBJ databases">
        <title>Genomic Encyclopedia of Type Strains, Phase IV (KMG-IV): sequencing the most valuable type-strain genomes for metagenomic binning, comparative biology and taxonomic classification.</title>
        <authorList>
            <person name="Goeker M."/>
        </authorList>
    </citation>
    <scope>NUCLEOTIDE SEQUENCE</scope>
    <source>
        <strain evidence="7">DSM 25523</strain>
    </source>
</reference>
<feature type="transmembrane region" description="Helical" evidence="6">
    <location>
        <begin position="424"/>
        <end position="447"/>
    </location>
</feature>
<dbReference type="InterPro" id="IPR002797">
    <property type="entry name" value="Polysacc_synth"/>
</dbReference>
<feature type="transmembrane region" description="Helical" evidence="6">
    <location>
        <begin position="119"/>
        <end position="139"/>
    </location>
</feature>
<evidence type="ECO:0000256" key="1">
    <source>
        <dbReference type="ARBA" id="ARBA00004651"/>
    </source>
</evidence>
<comment type="subcellular location">
    <subcellularLocation>
        <location evidence="1">Cell membrane</location>
        <topology evidence="1">Multi-pass membrane protein</topology>
    </subcellularLocation>
</comment>
<feature type="transmembrane region" description="Helical" evidence="6">
    <location>
        <begin position="183"/>
        <end position="205"/>
    </location>
</feature>
<evidence type="ECO:0000256" key="6">
    <source>
        <dbReference type="SAM" id="Phobius"/>
    </source>
</evidence>
<evidence type="ECO:0000256" key="2">
    <source>
        <dbReference type="ARBA" id="ARBA00022475"/>
    </source>
</evidence>
<dbReference type="PANTHER" id="PTHR30250">
    <property type="entry name" value="PST FAMILY PREDICTED COLANIC ACID TRANSPORTER"/>
    <property type="match status" value="1"/>
</dbReference>
<dbReference type="GO" id="GO:0005886">
    <property type="term" value="C:plasma membrane"/>
    <property type="evidence" value="ECO:0007669"/>
    <property type="project" value="UniProtKB-SubCell"/>
</dbReference>
<accession>A0A939BUM2</accession>
<feature type="transmembrane region" description="Helical" evidence="6">
    <location>
        <begin position="12"/>
        <end position="31"/>
    </location>
</feature>
<dbReference type="AlphaFoldDB" id="A0A939BUM2"/>
<evidence type="ECO:0000256" key="5">
    <source>
        <dbReference type="ARBA" id="ARBA00023136"/>
    </source>
</evidence>
<feature type="transmembrane region" description="Helical" evidence="6">
    <location>
        <begin position="84"/>
        <end position="107"/>
    </location>
</feature>
<feature type="transmembrane region" description="Helical" evidence="6">
    <location>
        <begin position="370"/>
        <end position="392"/>
    </location>
</feature>
<feature type="transmembrane region" description="Helical" evidence="6">
    <location>
        <begin position="459"/>
        <end position="477"/>
    </location>
</feature>
<dbReference type="InterPro" id="IPR050833">
    <property type="entry name" value="Poly_Biosynth_Transport"/>
</dbReference>
<feature type="transmembrane region" description="Helical" evidence="6">
    <location>
        <begin position="238"/>
        <end position="258"/>
    </location>
</feature>
<dbReference type="RefSeq" id="WP_338028530.1">
    <property type="nucleotide sequence ID" value="NZ_BAABIN010000038.1"/>
</dbReference>
<dbReference type="EMBL" id="JAFBEB010000003">
    <property type="protein sequence ID" value="MBM7589726.1"/>
    <property type="molecule type" value="Genomic_DNA"/>
</dbReference>
<name>A0A939BUM2_9BACL</name>
<dbReference type="Pfam" id="PF01943">
    <property type="entry name" value="Polysacc_synt"/>
    <property type="match status" value="1"/>
</dbReference>